<dbReference type="Proteomes" id="UP000271162">
    <property type="component" value="Unassembled WGS sequence"/>
</dbReference>
<dbReference type="EMBL" id="UYSL01020613">
    <property type="protein sequence ID" value="VDL75435.1"/>
    <property type="molecule type" value="Genomic_DNA"/>
</dbReference>
<accession>A0A0N4Y6V1</accession>
<evidence type="ECO:0000313" key="3">
    <source>
        <dbReference type="WBParaSite" id="NBR_0001184001-mRNA-1"/>
    </source>
</evidence>
<sequence>MDTIQKSEALNLSSKVAQDFLTTLYIKRTLISLDGFPEKNSVNTVVEEILHMNIHYIKPPFFFSVSARAC</sequence>
<dbReference type="WBParaSite" id="NBR_0001184001-mRNA-1">
    <property type="protein sequence ID" value="NBR_0001184001-mRNA-1"/>
    <property type="gene ID" value="NBR_0001184001"/>
</dbReference>
<protein>
    <submittedName>
        <fullName evidence="3">Transposase</fullName>
    </submittedName>
</protein>
<evidence type="ECO:0000313" key="1">
    <source>
        <dbReference type="EMBL" id="VDL75435.1"/>
    </source>
</evidence>
<proteinExistence type="predicted"/>
<reference evidence="3" key="1">
    <citation type="submission" date="2017-02" db="UniProtKB">
        <authorList>
            <consortium name="WormBaseParasite"/>
        </authorList>
    </citation>
    <scope>IDENTIFICATION</scope>
</reference>
<reference evidence="1 2" key="2">
    <citation type="submission" date="2018-11" db="EMBL/GenBank/DDBJ databases">
        <authorList>
            <consortium name="Pathogen Informatics"/>
        </authorList>
    </citation>
    <scope>NUCLEOTIDE SEQUENCE [LARGE SCALE GENOMIC DNA]</scope>
</reference>
<keyword evidence="2" id="KW-1185">Reference proteome</keyword>
<organism evidence="3">
    <name type="scientific">Nippostrongylus brasiliensis</name>
    <name type="common">Rat hookworm</name>
    <dbReference type="NCBI Taxonomy" id="27835"/>
    <lineage>
        <taxon>Eukaryota</taxon>
        <taxon>Metazoa</taxon>
        <taxon>Ecdysozoa</taxon>
        <taxon>Nematoda</taxon>
        <taxon>Chromadorea</taxon>
        <taxon>Rhabditida</taxon>
        <taxon>Rhabditina</taxon>
        <taxon>Rhabditomorpha</taxon>
        <taxon>Strongyloidea</taxon>
        <taxon>Heligmosomidae</taxon>
        <taxon>Nippostrongylus</taxon>
    </lineage>
</organism>
<gene>
    <name evidence="1" type="ORF">NBR_LOCUS11846</name>
</gene>
<evidence type="ECO:0000313" key="2">
    <source>
        <dbReference type="Proteomes" id="UP000271162"/>
    </source>
</evidence>
<dbReference type="AlphaFoldDB" id="A0A0N4Y6V1"/>
<name>A0A0N4Y6V1_NIPBR</name>